<feature type="binding site" evidence="6">
    <location>
        <position position="126"/>
    </location>
    <ligand>
        <name>L-histidine</name>
        <dbReference type="ChEBI" id="CHEBI:57595"/>
    </ligand>
</feature>
<dbReference type="InterPro" id="IPR004516">
    <property type="entry name" value="HisRS/HisZ"/>
</dbReference>
<evidence type="ECO:0000259" key="7">
    <source>
        <dbReference type="PROSITE" id="PS50862"/>
    </source>
</evidence>
<evidence type="ECO:0000256" key="6">
    <source>
        <dbReference type="PIRSR" id="PIRSR001549-1"/>
    </source>
</evidence>
<keyword evidence="3 5" id="KW-0030">Aminoacyl-tRNA synthetase</keyword>
<dbReference type="GO" id="GO:0005524">
    <property type="term" value="F:ATP binding"/>
    <property type="evidence" value="ECO:0007669"/>
    <property type="project" value="UniProtKB-UniRule"/>
</dbReference>
<dbReference type="GO" id="GO:0005737">
    <property type="term" value="C:cytoplasm"/>
    <property type="evidence" value="ECO:0007669"/>
    <property type="project" value="UniProtKB-SubCell"/>
</dbReference>
<feature type="domain" description="Aminoacyl-transfer RNA synthetases class-II family profile" evidence="7">
    <location>
        <begin position="19"/>
        <end position="346"/>
    </location>
</feature>
<dbReference type="EC" id="6.1.1.21" evidence="5"/>
<dbReference type="PANTHER" id="PTHR43707">
    <property type="entry name" value="HISTIDYL-TRNA SYNTHETASE"/>
    <property type="match status" value="1"/>
</dbReference>
<feature type="binding site" evidence="6">
    <location>
        <begin position="82"/>
        <end position="84"/>
    </location>
    <ligand>
        <name>L-histidine</name>
        <dbReference type="ChEBI" id="CHEBI:57595"/>
    </ligand>
</feature>
<keyword evidence="5" id="KW-0436">Ligase</keyword>
<dbReference type="Gene3D" id="3.40.50.800">
    <property type="entry name" value="Anticodon-binding domain"/>
    <property type="match status" value="1"/>
</dbReference>
<name>K2ADQ9_9BACT</name>
<dbReference type="SUPFAM" id="SSF52954">
    <property type="entry name" value="Class II aaRS ABD-related"/>
    <property type="match status" value="1"/>
</dbReference>
<dbReference type="PROSITE" id="PS50862">
    <property type="entry name" value="AA_TRNA_LIGASE_II"/>
    <property type="match status" value="1"/>
</dbReference>
<dbReference type="InterPro" id="IPR041715">
    <property type="entry name" value="HisRS-like_core"/>
</dbReference>
<keyword evidence="5" id="KW-0648">Protein biosynthesis</keyword>
<comment type="catalytic activity">
    <reaction evidence="4 5">
        <text>tRNA(His) + L-histidine + ATP = L-histidyl-tRNA(His) + AMP + diphosphate + H(+)</text>
        <dbReference type="Rhea" id="RHEA:17313"/>
        <dbReference type="Rhea" id="RHEA-COMP:9665"/>
        <dbReference type="Rhea" id="RHEA-COMP:9689"/>
        <dbReference type="ChEBI" id="CHEBI:15378"/>
        <dbReference type="ChEBI" id="CHEBI:30616"/>
        <dbReference type="ChEBI" id="CHEBI:33019"/>
        <dbReference type="ChEBI" id="CHEBI:57595"/>
        <dbReference type="ChEBI" id="CHEBI:78442"/>
        <dbReference type="ChEBI" id="CHEBI:78527"/>
        <dbReference type="ChEBI" id="CHEBI:456215"/>
        <dbReference type="EC" id="6.1.1.21"/>
    </reaction>
</comment>
<accession>K2ADQ9</accession>
<evidence type="ECO:0000256" key="3">
    <source>
        <dbReference type="ARBA" id="ARBA00023146"/>
    </source>
</evidence>
<dbReference type="GO" id="GO:0006427">
    <property type="term" value="P:histidyl-tRNA aminoacylation"/>
    <property type="evidence" value="ECO:0007669"/>
    <property type="project" value="UniProtKB-UniRule"/>
</dbReference>
<keyword evidence="2 5" id="KW-0547">Nucleotide-binding</keyword>
<comment type="caution">
    <text evidence="8">The sequence shown here is derived from an EMBL/GenBank/DDBJ whole genome shotgun (WGS) entry which is preliminary data.</text>
</comment>
<comment type="similarity">
    <text evidence="1 5">Belongs to the class-II aminoacyl-tRNA synthetase family.</text>
</comment>
<dbReference type="InterPro" id="IPR004154">
    <property type="entry name" value="Anticodon-bd"/>
</dbReference>
<proteinExistence type="inferred from homology"/>
<dbReference type="Pfam" id="PF13393">
    <property type="entry name" value="tRNA-synt_His"/>
    <property type="match status" value="1"/>
</dbReference>
<evidence type="ECO:0000256" key="1">
    <source>
        <dbReference type="ARBA" id="ARBA00008226"/>
    </source>
</evidence>
<protein>
    <recommendedName>
        <fullName evidence="5">Histidine--tRNA ligase</fullName>
        <ecNumber evidence="5">6.1.1.21</ecNumber>
    </recommendedName>
    <alternativeName>
        <fullName evidence="5">Histidyl-tRNA synthetase</fullName>
        <shortName evidence="5">HisRS</shortName>
    </alternativeName>
</protein>
<dbReference type="EMBL" id="AMFJ01021648">
    <property type="protein sequence ID" value="EKD66150.1"/>
    <property type="molecule type" value="Genomic_DNA"/>
</dbReference>
<gene>
    <name evidence="5" type="primary">hisS</name>
    <name evidence="8" type="ORF">ACD_49C00062G0014</name>
</gene>
<dbReference type="SUPFAM" id="SSF55681">
    <property type="entry name" value="Class II aaRS and biotin synthetases"/>
    <property type="match status" value="1"/>
</dbReference>
<dbReference type="Gene3D" id="3.30.930.10">
    <property type="entry name" value="Bira Bifunctional Protein, Domain 2"/>
    <property type="match status" value="1"/>
</dbReference>
<feature type="binding site" evidence="6">
    <location>
        <position position="130"/>
    </location>
    <ligand>
        <name>L-histidine</name>
        <dbReference type="ChEBI" id="CHEBI:57595"/>
    </ligand>
</feature>
<dbReference type="CDD" id="cd00773">
    <property type="entry name" value="HisRS-like_core"/>
    <property type="match status" value="1"/>
</dbReference>
<dbReference type="PANTHER" id="PTHR43707:SF1">
    <property type="entry name" value="HISTIDINE--TRNA LIGASE, MITOCHONDRIAL-RELATED"/>
    <property type="match status" value="1"/>
</dbReference>
<comment type="subcellular location">
    <subcellularLocation>
        <location evidence="5">Cytoplasm</location>
    </subcellularLocation>
</comment>
<evidence type="ECO:0000256" key="2">
    <source>
        <dbReference type="ARBA" id="ARBA00022741"/>
    </source>
</evidence>
<dbReference type="HAMAP" id="MF_00127">
    <property type="entry name" value="His_tRNA_synth"/>
    <property type="match status" value="1"/>
</dbReference>
<dbReference type="AlphaFoldDB" id="K2ADQ9"/>
<organism evidence="8">
    <name type="scientific">uncultured bacterium</name>
    <name type="common">gcode 4</name>
    <dbReference type="NCBI Taxonomy" id="1234023"/>
    <lineage>
        <taxon>Bacteria</taxon>
        <taxon>environmental samples</taxon>
    </lineage>
</organism>
<dbReference type="InterPro" id="IPR006195">
    <property type="entry name" value="aa-tRNA-synth_II"/>
</dbReference>
<dbReference type="GO" id="GO:0004821">
    <property type="term" value="F:histidine-tRNA ligase activity"/>
    <property type="evidence" value="ECO:0007669"/>
    <property type="project" value="UniProtKB-UniRule"/>
</dbReference>
<evidence type="ECO:0000256" key="4">
    <source>
        <dbReference type="ARBA" id="ARBA00047639"/>
    </source>
</evidence>
<dbReference type="PIRSF" id="PIRSF001549">
    <property type="entry name" value="His-tRNA_synth"/>
    <property type="match status" value="1"/>
</dbReference>
<feature type="binding site" evidence="6">
    <location>
        <begin position="262"/>
        <end position="263"/>
    </location>
    <ligand>
        <name>L-histidine</name>
        <dbReference type="ChEBI" id="CHEBI:57595"/>
    </ligand>
</feature>
<dbReference type="InterPro" id="IPR015807">
    <property type="entry name" value="His-tRNA-ligase"/>
</dbReference>
<dbReference type="InterPro" id="IPR036621">
    <property type="entry name" value="Anticodon-bd_dom_sf"/>
</dbReference>
<comment type="subunit">
    <text evidence="5">Homodimer.</text>
</comment>
<keyword evidence="5" id="KW-0963">Cytoplasm</keyword>
<keyword evidence="5" id="KW-0067">ATP-binding</keyword>
<reference evidence="8" key="1">
    <citation type="journal article" date="2012" name="Science">
        <title>Fermentation, hydrogen, and sulfur metabolism in multiple uncultivated bacterial phyla.</title>
        <authorList>
            <person name="Wrighton K.C."/>
            <person name="Thomas B.C."/>
            <person name="Sharon I."/>
            <person name="Miller C.S."/>
            <person name="Castelle C.J."/>
            <person name="VerBerkmoes N.C."/>
            <person name="Wilkins M.J."/>
            <person name="Hettich R.L."/>
            <person name="Lipton M.S."/>
            <person name="Williams K.H."/>
            <person name="Long P.E."/>
            <person name="Banfield J.F."/>
        </authorList>
    </citation>
    <scope>NUCLEOTIDE SEQUENCE [LARGE SCALE GENOMIC DNA]</scope>
</reference>
<sequence>MEIPQKVRWMQDIFWEYQRYFTFLKKVSRHEFRKNWFTRISTPIIEKAELIKRSIWENTDIVSKEMYNIIDKKWRELVLKPESTAWIMRAYLDNFLDETQPVYLYYIEPHFRYERPQKWRYRQFNQIWAEIIWEFDPVLDAKLIHIWKSILDCIWLKNTFKVKINSIWVAKEREKYIEELKSFFANKKSHLDETDLHRLETNPLRILDSKNPDTIELLKFAPKITDFLKKDSLEFYKKVKEYLDILQVEYIEDPSLVRWLDYYSHTVWEFADFSGRSQDALGWGWRYDELAKTLWHKTSIPAVGFAFWAERLIEQIMSSGVKLKNKDIIHLYFIQLWDEAKKIILPLDLEARRKWLNSSISLWTPSIKIQLKKANKINAKFVAIVGVMEAKNKVCQLKDMIAGTQEEVKLDDLLDHIIGKVWKENLDFYSPAKDFIIEEPKVLEEF</sequence>
<dbReference type="InterPro" id="IPR045864">
    <property type="entry name" value="aa-tRNA-synth_II/BPL/LPL"/>
</dbReference>
<evidence type="ECO:0000313" key="8">
    <source>
        <dbReference type="EMBL" id="EKD66150.1"/>
    </source>
</evidence>
<feature type="binding site" evidence="6">
    <location>
        <position position="112"/>
    </location>
    <ligand>
        <name>L-histidine</name>
        <dbReference type="ChEBI" id="CHEBI:57595"/>
    </ligand>
</feature>
<dbReference type="NCBIfam" id="TIGR00442">
    <property type="entry name" value="hisS"/>
    <property type="match status" value="1"/>
</dbReference>
<evidence type="ECO:0000256" key="5">
    <source>
        <dbReference type="HAMAP-Rule" id="MF_00127"/>
    </source>
</evidence>
<feature type="binding site" evidence="6">
    <location>
        <position position="258"/>
    </location>
    <ligand>
        <name>L-histidine</name>
        <dbReference type="ChEBI" id="CHEBI:57595"/>
    </ligand>
</feature>
<dbReference type="Pfam" id="PF03129">
    <property type="entry name" value="HGTP_anticodon"/>
    <property type="match status" value="1"/>
</dbReference>